<comment type="caution">
    <text evidence="1">The sequence shown here is derived from an EMBL/GenBank/DDBJ whole genome shotgun (WGS) entry which is preliminary data.</text>
</comment>
<name>A0ABU5CI98_9BACI</name>
<dbReference type="RefSeq" id="WP_320384697.1">
    <property type="nucleotide sequence ID" value="NZ_JAROCA020000001.1"/>
</dbReference>
<organism evidence="1 2">
    <name type="scientific">Tigheibacillus jepli</name>
    <dbReference type="NCBI Taxonomy" id="3035914"/>
    <lineage>
        <taxon>Bacteria</taxon>
        <taxon>Bacillati</taxon>
        <taxon>Bacillota</taxon>
        <taxon>Bacilli</taxon>
        <taxon>Bacillales</taxon>
        <taxon>Bacillaceae</taxon>
        <taxon>Tigheibacillus</taxon>
    </lineage>
</organism>
<evidence type="ECO:0000313" key="1">
    <source>
        <dbReference type="EMBL" id="MDY0406069.1"/>
    </source>
</evidence>
<dbReference type="Proteomes" id="UP001228376">
    <property type="component" value="Unassembled WGS sequence"/>
</dbReference>
<proteinExistence type="predicted"/>
<evidence type="ECO:0000313" key="2">
    <source>
        <dbReference type="Proteomes" id="UP001228376"/>
    </source>
</evidence>
<dbReference type="EMBL" id="JAROCA020000001">
    <property type="protein sequence ID" value="MDY0406069.1"/>
    <property type="molecule type" value="Genomic_DNA"/>
</dbReference>
<gene>
    <name evidence="1" type="ORF">P5G51_012320</name>
</gene>
<sequence length="235" mass="27845">MVKKESTLIIKTIECELKEVAKQVETEIMQLFPPLLSYDLMTGNKRYISHDFDPPWDHSGTLISCSTNVNFNLADYEKVGDFLEEYTGNSVATYISRHGLFHETYRDKYSEWFEEQYRNAHYDYFNKLGNEVLELLAMEIYDKDYLEQNGNDTNYLINELIDEVEEFEDMAFLHAEDLCSKISEMDLLLVYKLGEPEAKERLLQEQIKIENVIRQMSDEKDVFLKRWHLLEKSTD</sequence>
<evidence type="ECO:0008006" key="3">
    <source>
        <dbReference type="Google" id="ProtNLM"/>
    </source>
</evidence>
<reference evidence="1 2" key="1">
    <citation type="submission" date="2023-10" db="EMBL/GenBank/DDBJ databases">
        <title>179-bfca-hs.</title>
        <authorList>
            <person name="Miliotis G."/>
            <person name="Sengupta P."/>
            <person name="Hameed A."/>
            <person name="Chuvochina M."/>
            <person name="Mcdonagh F."/>
            <person name="Simpson A.C."/>
            <person name="Singh N.K."/>
            <person name="Rekha P.D."/>
            <person name="Raman K."/>
            <person name="Hugenholtz P."/>
            <person name="Venkateswaran K."/>
        </authorList>
    </citation>
    <scope>NUCLEOTIDE SEQUENCE [LARGE SCALE GENOMIC DNA]</scope>
    <source>
        <strain evidence="1 2">179-BFC-A-HS</strain>
    </source>
</reference>
<keyword evidence="2" id="KW-1185">Reference proteome</keyword>
<accession>A0ABU5CI98</accession>
<protein>
    <recommendedName>
        <fullName evidence="3">DUF4303 domain-containing protein</fullName>
    </recommendedName>
</protein>